<dbReference type="GO" id="GO:0005634">
    <property type="term" value="C:nucleus"/>
    <property type="evidence" value="ECO:0007669"/>
    <property type="project" value="TreeGrafter"/>
</dbReference>
<dbReference type="SUPFAM" id="SSF88723">
    <property type="entry name" value="PIN domain-like"/>
    <property type="match status" value="1"/>
</dbReference>
<organism evidence="2 3">
    <name type="scientific">Camelus dromedarius</name>
    <name type="common">Dromedary</name>
    <name type="synonym">Arabian camel</name>
    <dbReference type="NCBI Taxonomy" id="9838"/>
    <lineage>
        <taxon>Eukaryota</taxon>
        <taxon>Metazoa</taxon>
        <taxon>Chordata</taxon>
        <taxon>Craniata</taxon>
        <taxon>Vertebrata</taxon>
        <taxon>Euteleostomi</taxon>
        <taxon>Mammalia</taxon>
        <taxon>Eutheria</taxon>
        <taxon>Laurasiatheria</taxon>
        <taxon>Artiodactyla</taxon>
        <taxon>Tylopoda</taxon>
        <taxon>Camelidae</taxon>
        <taxon>Camelus</taxon>
    </lineage>
</organism>
<proteinExistence type="inferred from homology"/>
<dbReference type="Proteomes" id="UP000299084">
    <property type="component" value="Unassembled WGS sequence"/>
</dbReference>
<evidence type="ECO:0000313" key="2">
    <source>
        <dbReference type="EMBL" id="KAB1252238.1"/>
    </source>
</evidence>
<name>A0A5N4C055_CAMDR</name>
<gene>
    <name evidence="2" type="ORF">Cadr_000030175</name>
</gene>
<dbReference type="PANTHER" id="PTHR15976:SF14">
    <property type="entry name" value="CONSTITUTIVE COACTIVATOR OF PPAR-GAMMA-LIKE PROTEIN 1"/>
    <property type="match status" value="1"/>
</dbReference>
<dbReference type="Gene3D" id="3.40.50.1010">
    <property type="entry name" value="5'-nuclease"/>
    <property type="match status" value="1"/>
</dbReference>
<comment type="caution">
    <text evidence="2">The sequence shown here is derived from an EMBL/GenBank/DDBJ whole genome shotgun (WGS) entry which is preliminary data.</text>
</comment>
<dbReference type="AlphaFoldDB" id="A0A5N4C055"/>
<sequence>MGVQGFQDYIEKHCPSAVVPVELQKLARGSLVGGGRQRPPHTPLRLLVDADNCLHRLYGGFYTDWVSGGQWNHMLGYLAALAKACFGGNIELFNKGTPPPKVWFLPPVCMAHCIRLALIRFHVKDDLKPEKFMVAQSIEDHHQEVIGFCRENGFHGLVAYDSDYALCNIPYYFSAHALKLSRNGKSLTTSQYLMHEVAKQLDLNPNRFPIFAALLGNHILPDEDLASFHWSLLGPEHPLASLKVRAHQLVLPPCDVVIKAVADYVRNIQDTSDLDAIAKDVFQHSQVDV</sequence>
<accession>A0A5N4C055</accession>
<evidence type="ECO:0000256" key="1">
    <source>
        <dbReference type="ARBA" id="ARBA00009495"/>
    </source>
</evidence>
<dbReference type="InterPro" id="IPR026784">
    <property type="entry name" value="Coact_PPARg"/>
</dbReference>
<dbReference type="InterPro" id="IPR029060">
    <property type="entry name" value="PIN-like_dom_sf"/>
</dbReference>
<dbReference type="EMBL" id="JWIN03000051">
    <property type="protein sequence ID" value="KAB1252238.1"/>
    <property type="molecule type" value="Genomic_DNA"/>
</dbReference>
<dbReference type="PANTHER" id="PTHR15976">
    <property type="entry name" value="CONSTITUTIVE COACTIVATOR OF PEROXISOME PROLIFERATOR-ACTIVATED RECEPTOR GAMMA"/>
    <property type="match status" value="1"/>
</dbReference>
<reference evidence="2 3" key="1">
    <citation type="journal article" date="2019" name="Mol. Ecol. Resour.">
        <title>Improving Illumina assemblies with Hi-C and long reads: an example with the North African dromedary.</title>
        <authorList>
            <person name="Elbers J.P."/>
            <person name="Rogers M.F."/>
            <person name="Perelman P.L."/>
            <person name="Proskuryakova A.A."/>
            <person name="Serdyukova N.A."/>
            <person name="Johnson W.E."/>
            <person name="Horin P."/>
            <person name="Corander J."/>
            <person name="Murphy D."/>
            <person name="Burger P.A."/>
        </authorList>
    </citation>
    <scope>NUCLEOTIDE SEQUENCE [LARGE SCALE GENOMIC DNA]</scope>
    <source>
        <strain evidence="2">Drom800</strain>
        <tissue evidence="2">Blood</tissue>
    </source>
</reference>
<keyword evidence="3" id="KW-1185">Reference proteome</keyword>
<protein>
    <submittedName>
        <fullName evidence="2">Constitutive coactivator of PPAR-gamma-like protein 1</fullName>
    </submittedName>
</protein>
<evidence type="ECO:0000313" key="3">
    <source>
        <dbReference type="Proteomes" id="UP000299084"/>
    </source>
</evidence>
<comment type="similarity">
    <text evidence="1">Belongs to the constitutive coactivator of PPAR-gamma family.</text>
</comment>